<gene>
    <name evidence="9" type="ORF">Cfor_02014</name>
</gene>
<sequence length="818" mass="91711">MWHLVVLVLTWLSAVLALQLGLDEVQALVVCRSGVDTCNGSTTPWYNLGYAGRRCFCDEECHLFGECCVDRAVRKDTPRSADGDGPTGHHRSQDTLTSVVKGEIQETTEVFGIPRERWGCQNFDITTDPVLPVKRVRMVVRCPADTSAEMLQKCAVLDRNSSGFHYTMDIPALSLASGIWYQNVYCAICNGDAGNLARFTYSLQCENNYTREEVLREGKYSTQPLEWIMYGPERSICRMETELQPGVSPGFLRPCGKDSTNQKLSLIENCPSDWTDHETAKKCNAYAFYSKLRSNSSANDSSTVLSQVFKNPHCALCNGVPPLNTTCWLALRPDIIGRKGVASLAIVMDFVAWKDDNQQHRLCRPPGGVWDVLHEICMEVVNEDRNNRSTRTFNQTCPVITLATSEYLILDNGSLQYTGNNTDYVGQIFDEFGIMDDKTAIVCALELRKATDDLISGAYEDYLTGFCLSVSVICLILHVGIYFALPKLSNLPGKNLLSLSWALLLAQFIFLVGVNPIFEVPLEVCIGIAVVEYFCFLAAFFWMNIMSVDIWRTFSGSTLRGSDGLRTHRKYAVYAWGTSALLALTALIVDMCTEDGAVKPSFGTGQVCWFGNRGGLALFLAMPLFILLVVNSGLFANTVYRIWQARRQGLRYIRDKRRDEVTQTSFLHSTDSKATRYSRKEGSSVTGRKDQIRFYLYLKLFTIMGLTWIFGFIAAFARVQFLWYPFIVFNGLQGAFIFVMFDMKRKIGYMLWDKYISQHGYEPPGFLMVSSTNSATKTTGSSRSKSREFGLAGEKTDPLVTSRNSATLPRSHLTPTVI</sequence>
<protein>
    <recommendedName>
        <fullName evidence="8">G-protein coupled receptors family 2 profile 2 domain-containing protein</fullName>
    </recommendedName>
</protein>
<dbReference type="InParanoid" id="A0A6L2PYD6"/>
<dbReference type="GO" id="GO:0007166">
    <property type="term" value="P:cell surface receptor signaling pathway"/>
    <property type="evidence" value="ECO:0007669"/>
    <property type="project" value="InterPro"/>
</dbReference>
<dbReference type="PROSITE" id="PS50261">
    <property type="entry name" value="G_PROTEIN_RECEP_F2_4"/>
    <property type="match status" value="1"/>
</dbReference>
<dbReference type="InterPro" id="IPR017981">
    <property type="entry name" value="GPCR_2-like_7TM"/>
</dbReference>
<feature type="transmembrane region" description="Helical" evidence="6">
    <location>
        <begin position="722"/>
        <end position="741"/>
    </location>
</feature>
<keyword evidence="3 6" id="KW-1133">Transmembrane helix</keyword>
<feature type="transmembrane region" description="Helical" evidence="6">
    <location>
        <begin position="616"/>
        <end position="640"/>
    </location>
</feature>
<feature type="transmembrane region" description="Helical" evidence="6">
    <location>
        <begin position="530"/>
        <end position="551"/>
    </location>
</feature>
<feature type="transmembrane region" description="Helical" evidence="6">
    <location>
        <begin position="571"/>
        <end position="589"/>
    </location>
</feature>
<feature type="transmembrane region" description="Helical" evidence="6">
    <location>
        <begin position="462"/>
        <end position="484"/>
    </location>
</feature>
<dbReference type="CDD" id="cd15039">
    <property type="entry name" value="7tmB3_Methuselah-like"/>
    <property type="match status" value="1"/>
</dbReference>
<keyword evidence="4 6" id="KW-0472">Membrane</keyword>
<organism evidence="9 10">
    <name type="scientific">Coptotermes formosanus</name>
    <name type="common">Formosan subterranean termite</name>
    <dbReference type="NCBI Taxonomy" id="36987"/>
    <lineage>
        <taxon>Eukaryota</taxon>
        <taxon>Metazoa</taxon>
        <taxon>Ecdysozoa</taxon>
        <taxon>Arthropoda</taxon>
        <taxon>Hexapoda</taxon>
        <taxon>Insecta</taxon>
        <taxon>Pterygota</taxon>
        <taxon>Neoptera</taxon>
        <taxon>Polyneoptera</taxon>
        <taxon>Dictyoptera</taxon>
        <taxon>Blattodea</taxon>
        <taxon>Blattoidea</taxon>
        <taxon>Termitoidae</taxon>
        <taxon>Rhinotermitidae</taxon>
        <taxon>Coptotermes</taxon>
    </lineage>
</organism>
<dbReference type="InterPro" id="IPR000832">
    <property type="entry name" value="GPCR_2_secretin-like"/>
</dbReference>
<reference evidence="10" key="1">
    <citation type="submission" date="2020-01" db="EMBL/GenBank/DDBJ databases">
        <title>Draft genome sequence of the Termite Coptotermes fromosanus.</title>
        <authorList>
            <person name="Itakura S."/>
            <person name="Yosikawa Y."/>
            <person name="Umezawa K."/>
        </authorList>
    </citation>
    <scope>NUCLEOTIDE SEQUENCE [LARGE SCALE GENOMIC DNA]</scope>
</reference>
<evidence type="ECO:0000313" key="10">
    <source>
        <dbReference type="Proteomes" id="UP000502823"/>
    </source>
</evidence>
<dbReference type="PANTHER" id="PTHR45902:SF3">
    <property type="entry name" value="G-PROTEIN COUPLED RECEPTORS FAMILY 2 PROFILE 2 DOMAIN-CONTAINING PROTEIN"/>
    <property type="match status" value="1"/>
</dbReference>
<evidence type="ECO:0000256" key="7">
    <source>
        <dbReference type="SAM" id="SignalP"/>
    </source>
</evidence>
<evidence type="ECO:0000256" key="3">
    <source>
        <dbReference type="ARBA" id="ARBA00022989"/>
    </source>
</evidence>
<feature type="region of interest" description="Disordered" evidence="5">
    <location>
        <begin position="772"/>
        <end position="793"/>
    </location>
</feature>
<evidence type="ECO:0000256" key="6">
    <source>
        <dbReference type="SAM" id="Phobius"/>
    </source>
</evidence>
<keyword evidence="2 6" id="KW-0812">Transmembrane</keyword>
<evidence type="ECO:0000256" key="2">
    <source>
        <dbReference type="ARBA" id="ARBA00022692"/>
    </source>
</evidence>
<feature type="domain" description="G-protein coupled receptors family 2 profile 2" evidence="8">
    <location>
        <begin position="460"/>
        <end position="745"/>
    </location>
</feature>
<evidence type="ECO:0000313" key="9">
    <source>
        <dbReference type="EMBL" id="GFG37651.1"/>
    </source>
</evidence>
<dbReference type="Proteomes" id="UP000502823">
    <property type="component" value="Unassembled WGS sequence"/>
</dbReference>
<evidence type="ECO:0000256" key="1">
    <source>
        <dbReference type="ARBA" id="ARBA00004141"/>
    </source>
</evidence>
<dbReference type="Gene3D" id="1.20.1070.10">
    <property type="entry name" value="Rhodopsin 7-helix transmembrane proteins"/>
    <property type="match status" value="1"/>
</dbReference>
<feature type="signal peptide" evidence="7">
    <location>
        <begin position="1"/>
        <end position="17"/>
    </location>
</feature>
<dbReference type="Pfam" id="PF00002">
    <property type="entry name" value="7tm_2"/>
    <property type="match status" value="1"/>
</dbReference>
<dbReference type="GO" id="GO:0016020">
    <property type="term" value="C:membrane"/>
    <property type="evidence" value="ECO:0007669"/>
    <property type="project" value="UniProtKB-SubCell"/>
</dbReference>
<keyword evidence="7" id="KW-0732">Signal</keyword>
<accession>A0A6L2PYD6</accession>
<evidence type="ECO:0000256" key="4">
    <source>
        <dbReference type="ARBA" id="ARBA00023136"/>
    </source>
</evidence>
<dbReference type="AlphaFoldDB" id="A0A6L2PYD6"/>
<dbReference type="GO" id="GO:0004930">
    <property type="term" value="F:G protein-coupled receptor activity"/>
    <property type="evidence" value="ECO:0007669"/>
    <property type="project" value="InterPro"/>
</dbReference>
<dbReference type="OrthoDB" id="6134459at2759"/>
<feature type="transmembrane region" description="Helical" evidence="6">
    <location>
        <begin position="694"/>
        <end position="716"/>
    </location>
</feature>
<name>A0A6L2PYD6_COPFO</name>
<keyword evidence="10" id="KW-1185">Reference proteome</keyword>
<comment type="caution">
    <text evidence="9">The sequence shown here is derived from an EMBL/GenBank/DDBJ whole genome shotgun (WGS) entry which is preliminary data.</text>
</comment>
<feature type="compositionally biased region" description="Low complexity" evidence="5">
    <location>
        <begin position="774"/>
        <end position="783"/>
    </location>
</feature>
<evidence type="ECO:0000256" key="5">
    <source>
        <dbReference type="SAM" id="MobiDB-lite"/>
    </source>
</evidence>
<feature type="chain" id="PRO_5026689750" description="G-protein coupled receptors family 2 profile 2 domain-containing protein" evidence="7">
    <location>
        <begin position="18"/>
        <end position="818"/>
    </location>
</feature>
<proteinExistence type="predicted"/>
<dbReference type="InterPro" id="IPR053231">
    <property type="entry name" value="GPCR_LN-TM7"/>
</dbReference>
<feature type="region of interest" description="Disordered" evidence="5">
    <location>
        <begin position="77"/>
        <end position="96"/>
    </location>
</feature>
<evidence type="ECO:0000259" key="8">
    <source>
        <dbReference type="PROSITE" id="PS50261"/>
    </source>
</evidence>
<feature type="transmembrane region" description="Helical" evidence="6">
    <location>
        <begin position="496"/>
        <end position="518"/>
    </location>
</feature>
<comment type="subcellular location">
    <subcellularLocation>
        <location evidence="1">Membrane</location>
        <topology evidence="1">Multi-pass membrane protein</topology>
    </subcellularLocation>
</comment>
<dbReference type="PANTHER" id="PTHR45902">
    <property type="entry name" value="LATROPHILIN RECEPTOR-LIKE PROTEIN A"/>
    <property type="match status" value="1"/>
</dbReference>
<dbReference type="EMBL" id="BLKM01000708">
    <property type="protein sequence ID" value="GFG37651.1"/>
    <property type="molecule type" value="Genomic_DNA"/>
</dbReference>